<evidence type="ECO:0000313" key="1">
    <source>
        <dbReference type="EMBL" id="KAB0400099.1"/>
    </source>
</evidence>
<organism evidence="1 2">
    <name type="scientific">Balaenoptera physalus</name>
    <name type="common">Fin whale</name>
    <name type="synonym">Balaena physalus</name>
    <dbReference type="NCBI Taxonomy" id="9770"/>
    <lineage>
        <taxon>Eukaryota</taxon>
        <taxon>Metazoa</taxon>
        <taxon>Chordata</taxon>
        <taxon>Craniata</taxon>
        <taxon>Vertebrata</taxon>
        <taxon>Euteleostomi</taxon>
        <taxon>Mammalia</taxon>
        <taxon>Eutheria</taxon>
        <taxon>Laurasiatheria</taxon>
        <taxon>Artiodactyla</taxon>
        <taxon>Whippomorpha</taxon>
        <taxon>Cetacea</taxon>
        <taxon>Mysticeti</taxon>
        <taxon>Balaenopteridae</taxon>
        <taxon>Balaenoptera</taxon>
    </lineage>
</organism>
<comment type="caution">
    <text evidence="1">The sequence shown here is derived from an EMBL/GenBank/DDBJ whole genome shotgun (WGS) entry which is preliminary data.</text>
</comment>
<dbReference type="AlphaFoldDB" id="A0A643CIU8"/>
<gene>
    <name evidence="1" type="ORF">E2I00_011641</name>
</gene>
<dbReference type="Proteomes" id="UP000437017">
    <property type="component" value="Unassembled WGS sequence"/>
</dbReference>
<dbReference type="EMBL" id="SGJD01001405">
    <property type="protein sequence ID" value="KAB0400099.1"/>
    <property type="molecule type" value="Genomic_DNA"/>
</dbReference>
<reference evidence="1 2" key="1">
    <citation type="journal article" date="2019" name="PLoS ONE">
        <title>Genomic analyses reveal an absence of contemporary introgressive admixture between fin whales and blue whales, despite known hybrids.</title>
        <authorList>
            <person name="Westbury M.V."/>
            <person name="Petersen B."/>
            <person name="Lorenzen E.D."/>
        </authorList>
    </citation>
    <scope>NUCLEOTIDE SEQUENCE [LARGE SCALE GENOMIC DNA]</scope>
    <source>
        <strain evidence="1">FinWhale-01</strain>
    </source>
</reference>
<keyword evidence="2" id="KW-1185">Reference proteome</keyword>
<feature type="non-terminal residue" evidence="1">
    <location>
        <position position="110"/>
    </location>
</feature>
<sequence>SHHLDPQSARVCAPGIPSRAGVFHTGIEGEPLATSPLSCVRSSKDSRNIHNLSQNHIVFLCLGSDFTHHNGREDFYREKSADENFVLNHILLASCPWQYRLVNDKQAGRE</sequence>
<accession>A0A643CIU8</accession>
<proteinExistence type="predicted"/>
<name>A0A643CIU8_BALPH</name>
<feature type="non-terminal residue" evidence="1">
    <location>
        <position position="1"/>
    </location>
</feature>
<protein>
    <submittedName>
        <fullName evidence="1">Uncharacterized protein</fullName>
    </submittedName>
</protein>
<evidence type="ECO:0000313" key="2">
    <source>
        <dbReference type="Proteomes" id="UP000437017"/>
    </source>
</evidence>